<dbReference type="Gene3D" id="1.25.40.10">
    <property type="entry name" value="Tetratricopeptide repeat domain"/>
    <property type="match status" value="1"/>
</dbReference>
<evidence type="ECO:0000313" key="2">
    <source>
        <dbReference type="Proteomes" id="UP000238479"/>
    </source>
</evidence>
<protein>
    <submittedName>
        <fullName evidence="1">Putative tetratricopeptide-like helical domain-containing protein</fullName>
    </submittedName>
</protein>
<gene>
    <name evidence="1" type="ORF">RchiOBHm_Chr5g0027631</name>
</gene>
<dbReference type="InterPro" id="IPR011990">
    <property type="entry name" value="TPR-like_helical_dom_sf"/>
</dbReference>
<reference evidence="1 2" key="1">
    <citation type="journal article" date="2018" name="Nat. Genet.">
        <title>The Rosa genome provides new insights in the design of modern roses.</title>
        <authorList>
            <person name="Bendahmane M."/>
        </authorList>
    </citation>
    <scope>NUCLEOTIDE SEQUENCE [LARGE SCALE GENOMIC DNA]</scope>
    <source>
        <strain evidence="2">cv. Old Blush</strain>
    </source>
</reference>
<dbReference type="PANTHER" id="PTHR45523">
    <property type="entry name" value="TETRATRICOPEPTIDE REPEAT (TPR)-CONTAINING PROTEIN-RELATED"/>
    <property type="match status" value="1"/>
</dbReference>
<dbReference type="Gramene" id="PRQ30718">
    <property type="protein sequence ID" value="PRQ30718"/>
    <property type="gene ID" value="RchiOBHm_Chr5g0027631"/>
</dbReference>
<dbReference type="SUPFAM" id="SSF48452">
    <property type="entry name" value="TPR-like"/>
    <property type="match status" value="1"/>
</dbReference>
<sequence>MDLTEMAACLVNPSLLLMKKKSTVSQLNPRCEEDAEKYAFPFHTGTNVSEASKAVLAYEKAEEILRRSLTLIGQSCLHLVQIHHAQRVRWMVVWIKNLNLREILWKLKESMQSDVRQAAVWNTLGLILLKTGTFAISVLSSLLAVAHTNYDCLANLEIAYLQSGYLAIFSGYLELSKNCFQELILKDQNHPTALINYAALLLCRYGCCRVLLYHHNALVKEPASL</sequence>
<organism evidence="1 2">
    <name type="scientific">Rosa chinensis</name>
    <name type="common">China rose</name>
    <dbReference type="NCBI Taxonomy" id="74649"/>
    <lineage>
        <taxon>Eukaryota</taxon>
        <taxon>Viridiplantae</taxon>
        <taxon>Streptophyta</taxon>
        <taxon>Embryophyta</taxon>
        <taxon>Tracheophyta</taxon>
        <taxon>Spermatophyta</taxon>
        <taxon>Magnoliopsida</taxon>
        <taxon>eudicotyledons</taxon>
        <taxon>Gunneridae</taxon>
        <taxon>Pentapetalae</taxon>
        <taxon>rosids</taxon>
        <taxon>fabids</taxon>
        <taxon>Rosales</taxon>
        <taxon>Rosaceae</taxon>
        <taxon>Rosoideae</taxon>
        <taxon>Rosoideae incertae sedis</taxon>
        <taxon>Rosa</taxon>
    </lineage>
</organism>
<dbReference type="EMBL" id="PDCK01000043">
    <property type="protein sequence ID" value="PRQ30718.1"/>
    <property type="molecule type" value="Genomic_DNA"/>
</dbReference>
<name>A0A2P6Q959_ROSCH</name>
<comment type="caution">
    <text evidence="1">The sequence shown here is derived from an EMBL/GenBank/DDBJ whole genome shotgun (WGS) entry which is preliminary data.</text>
</comment>
<keyword evidence="2" id="KW-1185">Reference proteome</keyword>
<accession>A0A2P6Q959</accession>
<dbReference type="AlphaFoldDB" id="A0A2P6Q959"/>
<dbReference type="PANTHER" id="PTHR45523:SF1">
    <property type="entry name" value="TETRATRICOPEPTIDE REPEAT (TPR)-CONTAINING PROTEIN"/>
    <property type="match status" value="1"/>
</dbReference>
<dbReference type="STRING" id="74649.A0A2P6Q959"/>
<dbReference type="Proteomes" id="UP000238479">
    <property type="component" value="Chromosome 5"/>
</dbReference>
<proteinExistence type="predicted"/>
<evidence type="ECO:0000313" key="1">
    <source>
        <dbReference type="EMBL" id="PRQ30718.1"/>
    </source>
</evidence>